<dbReference type="CDD" id="cd09859">
    <property type="entry name" value="PIN_53EXO"/>
    <property type="match status" value="1"/>
</dbReference>
<evidence type="ECO:0000256" key="12">
    <source>
        <dbReference type="ARBA" id="ARBA00023125"/>
    </source>
</evidence>
<dbReference type="PROSITE" id="PS00447">
    <property type="entry name" value="DNA_POLYMERASE_A"/>
    <property type="match status" value="1"/>
</dbReference>
<reference evidence="19 20" key="1">
    <citation type="submission" date="2018-06" db="EMBL/GenBank/DDBJ databases">
        <authorList>
            <consortium name="Pathogen Informatics"/>
            <person name="Doyle S."/>
        </authorList>
    </citation>
    <scope>NUCLEOTIDE SEQUENCE [LARGE SCALE GENOMIC DNA]</scope>
    <source>
        <strain evidence="19 20">NCTC12020</strain>
    </source>
</reference>
<dbReference type="Gene3D" id="1.20.1060.10">
    <property type="entry name" value="Taq DNA Polymerase, Chain T, domain 4"/>
    <property type="match status" value="1"/>
</dbReference>
<evidence type="ECO:0000256" key="16">
    <source>
        <dbReference type="RuleBase" id="RU004460"/>
    </source>
</evidence>
<dbReference type="InterPro" id="IPR020046">
    <property type="entry name" value="5-3_exonucl_a-hlix_arch_N"/>
</dbReference>
<keyword evidence="9 16" id="KW-0378">Hydrolase</keyword>
<dbReference type="Gene3D" id="1.10.150.20">
    <property type="entry name" value="5' to 3' exonuclease, C-terminal subdomain"/>
    <property type="match status" value="2"/>
</dbReference>
<evidence type="ECO:0000256" key="14">
    <source>
        <dbReference type="ARBA" id="ARBA00049244"/>
    </source>
</evidence>
<dbReference type="FunFam" id="3.40.50.1010:FF:000001">
    <property type="entry name" value="DNA polymerase I"/>
    <property type="match status" value="1"/>
</dbReference>
<dbReference type="InterPro" id="IPR043502">
    <property type="entry name" value="DNA/RNA_pol_sf"/>
</dbReference>
<gene>
    <name evidence="16 19" type="primary">polA</name>
    <name evidence="19" type="ORF">NCTC12020_00285</name>
</gene>
<dbReference type="GO" id="GO:0003887">
    <property type="term" value="F:DNA-directed DNA polymerase activity"/>
    <property type="evidence" value="ECO:0007669"/>
    <property type="project" value="UniProtKB-UniRule"/>
</dbReference>
<dbReference type="InterPro" id="IPR002421">
    <property type="entry name" value="5-3_exonuclease"/>
</dbReference>
<dbReference type="RefSeq" id="WP_115309548.1">
    <property type="nucleotide sequence ID" value="NZ_UHIO01000001.1"/>
</dbReference>
<evidence type="ECO:0000256" key="5">
    <source>
        <dbReference type="ARBA" id="ARBA00022695"/>
    </source>
</evidence>
<dbReference type="EC" id="2.7.7.7" evidence="2 15"/>
<evidence type="ECO:0000256" key="7">
    <source>
        <dbReference type="ARBA" id="ARBA00022722"/>
    </source>
</evidence>
<dbReference type="Pfam" id="PF00476">
    <property type="entry name" value="DNA_pol_A"/>
    <property type="match status" value="1"/>
</dbReference>
<feature type="domain" description="DNA-directed DNA polymerase family A palm" evidence="18">
    <location>
        <begin position="642"/>
        <end position="849"/>
    </location>
</feature>
<organism evidence="19 20">
    <name type="scientific">Veillonella criceti</name>
    <dbReference type="NCBI Taxonomy" id="103891"/>
    <lineage>
        <taxon>Bacteria</taxon>
        <taxon>Bacillati</taxon>
        <taxon>Bacillota</taxon>
        <taxon>Negativicutes</taxon>
        <taxon>Veillonellales</taxon>
        <taxon>Veillonellaceae</taxon>
        <taxon>Veillonella</taxon>
    </lineage>
</organism>
<dbReference type="InterPro" id="IPR001098">
    <property type="entry name" value="DNA-dir_DNA_pol_A_palm_dom"/>
</dbReference>
<evidence type="ECO:0000256" key="2">
    <source>
        <dbReference type="ARBA" id="ARBA00012417"/>
    </source>
</evidence>
<evidence type="ECO:0000313" key="20">
    <source>
        <dbReference type="Proteomes" id="UP000255367"/>
    </source>
</evidence>
<dbReference type="SUPFAM" id="SSF56672">
    <property type="entry name" value="DNA/RNA polymerases"/>
    <property type="match status" value="1"/>
</dbReference>
<evidence type="ECO:0000259" key="17">
    <source>
        <dbReference type="SMART" id="SM00475"/>
    </source>
</evidence>
<evidence type="ECO:0000256" key="1">
    <source>
        <dbReference type="ARBA" id="ARBA00007705"/>
    </source>
</evidence>
<keyword evidence="4 16" id="KW-0808">Transferase</keyword>
<name>A0A380NIB0_9FIRM</name>
<dbReference type="FunFam" id="1.10.150.20:FF:000003">
    <property type="entry name" value="DNA polymerase I"/>
    <property type="match status" value="1"/>
</dbReference>
<evidence type="ECO:0000256" key="10">
    <source>
        <dbReference type="ARBA" id="ARBA00022839"/>
    </source>
</evidence>
<evidence type="ECO:0000256" key="11">
    <source>
        <dbReference type="ARBA" id="ARBA00022932"/>
    </source>
</evidence>
<dbReference type="Gene3D" id="3.30.70.370">
    <property type="match status" value="1"/>
</dbReference>
<accession>A0A380NIB0</accession>
<dbReference type="GO" id="GO:0003677">
    <property type="term" value="F:DNA binding"/>
    <property type="evidence" value="ECO:0007669"/>
    <property type="project" value="UniProtKB-UniRule"/>
</dbReference>
<dbReference type="FunFam" id="1.10.150.20:FF:000002">
    <property type="entry name" value="DNA polymerase I"/>
    <property type="match status" value="1"/>
</dbReference>
<comment type="subunit">
    <text evidence="16">Single-chain monomer with multiple functions.</text>
</comment>
<evidence type="ECO:0000313" key="19">
    <source>
        <dbReference type="EMBL" id="SUP40393.1"/>
    </source>
</evidence>
<dbReference type="InterPro" id="IPR029060">
    <property type="entry name" value="PIN-like_dom_sf"/>
</dbReference>
<evidence type="ECO:0000256" key="3">
    <source>
        <dbReference type="ARBA" id="ARBA00020311"/>
    </source>
</evidence>
<dbReference type="InterPro" id="IPR019760">
    <property type="entry name" value="DNA-dir_DNA_pol_A_CS"/>
</dbReference>
<feature type="domain" description="5'-3' exonuclease" evidence="17">
    <location>
        <begin position="2"/>
        <end position="260"/>
    </location>
</feature>
<evidence type="ECO:0000256" key="8">
    <source>
        <dbReference type="ARBA" id="ARBA00022763"/>
    </source>
</evidence>
<dbReference type="FunFam" id="1.20.1060.10:FF:000001">
    <property type="entry name" value="DNA polymerase I"/>
    <property type="match status" value="1"/>
</dbReference>
<dbReference type="EMBL" id="UHIO01000001">
    <property type="protein sequence ID" value="SUP40393.1"/>
    <property type="molecule type" value="Genomic_DNA"/>
</dbReference>
<dbReference type="InterPro" id="IPR036279">
    <property type="entry name" value="5-3_exonuclease_C_sf"/>
</dbReference>
<dbReference type="Gene3D" id="3.40.50.1010">
    <property type="entry name" value="5'-nuclease"/>
    <property type="match status" value="1"/>
</dbReference>
<keyword evidence="8 16" id="KW-0227">DNA damage</keyword>
<dbReference type="InterPro" id="IPR018320">
    <property type="entry name" value="DNA_polymerase_1"/>
</dbReference>
<dbReference type="NCBIfam" id="NF004397">
    <property type="entry name" value="PRK05755.1"/>
    <property type="match status" value="1"/>
</dbReference>
<dbReference type="InterPro" id="IPR036397">
    <property type="entry name" value="RNaseH_sf"/>
</dbReference>
<keyword evidence="5 16" id="KW-0548">Nucleotidyltransferase</keyword>
<evidence type="ECO:0000256" key="13">
    <source>
        <dbReference type="ARBA" id="ARBA00023204"/>
    </source>
</evidence>
<protein>
    <recommendedName>
        <fullName evidence="3 15">DNA polymerase I</fullName>
        <ecNumber evidence="2 15">2.7.7.7</ecNumber>
    </recommendedName>
</protein>
<keyword evidence="6 16" id="KW-0235">DNA replication</keyword>
<dbReference type="SUPFAM" id="SSF88723">
    <property type="entry name" value="PIN domain-like"/>
    <property type="match status" value="1"/>
</dbReference>
<dbReference type="SMART" id="SM00482">
    <property type="entry name" value="POLAc"/>
    <property type="match status" value="1"/>
</dbReference>
<keyword evidence="10 16" id="KW-0269">Exonuclease</keyword>
<evidence type="ECO:0000256" key="15">
    <source>
        <dbReference type="NCBIfam" id="TIGR00593"/>
    </source>
</evidence>
<dbReference type="SUPFAM" id="SSF47807">
    <property type="entry name" value="5' to 3' exonuclease, C-terminal subdomain"/>
    <property type="match status" value="1"/>
</dbReference>
<dbReference type="GO" id="GO:0008409">
    <property type="term" value="F:5'-3' exonuclease activity"/>
    <property type="evidence" value="ECO:0007669"/>
    <property type="project" value="UniProtKB-UniRule"/>
</dbReference>
<dbReference type="Gene3D" id="3.30.420.10">
    <property type="entry name" value="Ribonuclease H-like superfamily/Ribonuclease H"/>
    <property type="match status" value="1"/>
</dbReference>
<keyword evidence="7" id="KW-0540">Nuclease</keyword>
<dbReference type="PANTHER" id="PTHR10133:SF27">
    <property type="entry name" value="DNA POLYMERASE NU"/>
    <property type="match status" value="1"/>
</dbReference>
<dbReference type="CDD" id="cd09898">
    <property type="entry name" value="H3TH_53EXO"/>
    <property type="match status" value="1"/>
</dbReference>
<keyword evidence="12 16" id="KW-0238">DNA-binding</keyword>
<dbReference type="InterPro" id="IPR020045">
    <property type="entry name" value="DNA_polI_H3TH"/>
</dbReference>
<sequence>MKKLMIIDGSSLLYRAFFALPPLSNALGVPTNAVYGFLTMLVKLYNDLQPDYVAVAFDKGKETFRTELYADYKGNRPNAPDDLRPQFGLIREVLEALGISVIEQEGYEGDDIIGSLSKKLGNKETAVYIITGDRDSLQLVDEHSTVYLTKKGISDMLEVRPETMVAQYGYGPEQVIDMKALMGDSSDNIPGVPGVGEKTALKLLTEYGTLEGVYDHIDGIKGKLKEKLSDNKELAFLSRTLATIKTDMDLAYTLDDFVTAAHESEIVPLFDRLGFHNVTPRLIKAMGLTAPTPTDSESLFAAFAESPIEGHEVKETLTLLSSEEITAEFYTNKELAFHVMPKGAHPFRTIDTLYVSNGDAVAKLLGDTKANNELMVDMLQMASGIVTEDAKLLLEVTGKDTPGPLNLFDTSAEPRVWDLTLMAYLADPTRTNYGISYLCERFSAPVVPASGDDAEFVATVEALLAMKPVAVEVLQDNGLWDLYKRIELPLIRTLLVMEKNGIYIDKVALEKTQNRFEEEANELRTAIYKEAGEEFNINSPKQLGVILFEKLNLPVIKKTKTGYSTNAEVLDILRNEHPIIELILKYRTVVKLISTYLEGLKPLINGKTERIHSTFNQMVTATGRLSSSDPNLQNIPVRTEKGREIRALFLPGEGYDTLVSADYSQIELRILAHLSEDPALIKAFLEGEDIHRFTAAEVLGKSIEEVTPTERSHAKAVNFGIIYGISDFGLSRDLGITRGEAKDYIDLYFSRYPKVKEYMDAMVAEAHETGMVRTMFGRVRALPDINSRNFNRRSFAERTAMNTPIQGSAADIIKLAMNQVAQRLETEQLKSRLLLQVHDELVLEVVTEEEAKVEALLADIMDSVVELKVPLIVDVHSATNWADVK</sequence>
<evidence type="ECO:0000256" key="4">
    <source>
        <dbReference type="ARBA" id="ARBA00022679"/>
    </source>
</evidence>
<dbReference type="CDD" id="cd08637">
    <property type="entry name" value="DNA_pol_A_pol_I_C"/>
    <property type="match status" value="1"/>
</dbReference>
<keyword evidence="20" id="KW-1185">Reference proteome</keyword>
<dbReference type="PRINTS" id="PR00868">
    <property type="entry name" value="DNAPOLI"/>
</dbReference>
<evidence type="ECO:0000256" key="9">
    <source>
        <dbReference type="ARBA" id="ARBA00022801"/>
    </source>
</evidence>
<dbReference type="Pfam" id="PF02739">
    <property type="entry name" value="5_3_exonuc_N"/>
    <property type="match status" value="1"/>
</dbReference>
<dbReference type="SMART" id="SM00279">
    <property type="entry name" value="HhH2"/>
    <property type="match status" value="1"/>
</dbReference>
<dbReference type="GO" id="GO:0006302">
    <property type="term" value="P:double-strand break repair"/>
    <property type="evidence" value="ECO:0007669"/>
    <property type="project" value="TreeGrafter"/>
</dbReference>
<dbReference type="OrthoDB" id="9806424at2"/>
<proteinExistence type="inferred from homology"/>
<evidence type="ECO:0000259" key="18">
    <source>
        <dbReference type="SMART" id="SM00482"/>
    </source>
</evidence>
<dbReference type="GO" id="GO:0006261">
    <property type="term" value="P:DNA-templated DNA replication"/>
    <property type="evidence" value="ECO:0007669"/>
    <property type="project" value="UniProtKB-UniRule"/>
</dbReference>
<dbReference type="NCBIfam" id="TIGR00593">
    <property type="entry name" value="pola"/>
    <property type="match status" value="1"/>
</dbReference>
<comment type="similarity">
    <text evidence="1 16">Belongs to the DNA polymerase type-A family.</text>
</comment>
<evidence type="ECO:0000256" key="6">
    <source>
        <dbReference type="ARBA" id="ARBA00022705"/>
    </source>
</evidence>
<dbReference type="InterPro" id="IPR002298">
    <property type="entry name" value="DNA_polymerase_A"/>
</dbReference>
<dbReference type="PANTHER" id="PTHR10133">
    <property type="entry name" value="DNA POLYMERASE I"/>
    <property type="match status" value="1"/>
</dbReference>
<dbReference type="Pfam" id="PF01367">
    <property type="entry name" value="5_3_exonuc"/>
    <property type="match status" value="1"/>
</dbReference>
<comment type="catalytic activity">
    <reaction evidence="14 16">
        <text>DNA(n) + a 2'-deoxyribonucleoside 5'-triphosphate = DNA(n+1) + diphosphate</text>
        <dbReference type="Rhea" id="RHEA:22508"/>
        <dbReference type="Rhea" id="RHEA-COMP:17339"/>
        <dbReference type="Rhea" id="RHEA-COMP:17340"/>
        <dbReference type="ChEBI" id="CHEBI:33019"/>
        <dbReference type="ChEBI" id="CHEBI:61560"/>
        <dbReference type="ChEBI" id="CHEBI:173112"/>
        <dbReference type="EC" id="2.7.7.7"/>
    </reaction>
</comment>
<dbReference type="InterPro" id="IPR008918">
    <property type="entry name" value="HhH2"/>
</dbReference>
<dbReference type="AlphaFoldDB" id="A0A380NIB0"/>
<comment type="function">
    <text evidence="16">In addition to polymerase activity, this DNA polymerase exhibits 5'-3' exonuclease activity.</text>
</comment>
<dbReference type="Proteomes" id="UP000255367">
    <property type="component" value="Unassembled WGS sequence"/>
</dbReference>
<dbReference type="SMART" id="SM00475">
    <property type="entry name" value="53EXOc"/>
    <property type="match status" value="1"/>
</dbReference>
<keyword evidence="11 16" id="KW-0239">DNA-directed DNA polymerase</keyword>
<keyword evidence="13 16" id="KW-0234">DNA repair</keyword>